<dbReference type="RefSeq" id="WP_111394672.1">
    <property type="nucleotide sequence ID" value="NZ_QKTX01000018.1"/>
</dbReference>
<dbReference type="EMBL" id="QKTX01000018">
    <property type="protein sequence ID" value="PZV78099.1"/>
    <property type="molecule type" value="Genomic_DNA"/>
</dbReference>
<accession>A0A326RW46</accession>
<protein>
    <submittedName>
        <fullName evidence="1">Uncharacterized protein</fullName>
    </submittedName>
</protein>
<proteinExistence type="predicted"/>
<keyword evidence="2" id="KW-1185">Reference proteome</keyword>
<gene>
    <name evidence="1" type="ORF">CLV31_11875</name>
</gene>
<name>A0A326RW46_9BACT</name>
<dbReference type="AlphaFoldDB" id="A0A326RW46"/>
<reference evidence="1 2" key="1">
    <citation type="submission" date="2018-06" db="EMBL/GenBank/DDBJ databases">
        <title>Genomic Encyclopedia of Archaeal and Bacterial Type Strains, Phase II (KMG-II): from individual species to whole genera.</title>
        <authorList>
            <person name="Goeker M."/>
        </authorList>
    </citation>
    <scope>NUCLEOTIDE SEQUENCE [LARGE SCALE GENOMIC DNA]</scope>
    <source>
        <strain evidence="1 2">T4</strain>
    </source>
</reference>
<evidence type="ECO:0000313" key="1">
    <source>
        <dbReference type="EMBL" id="PZV78099.1"/>
    </source>
</evidence>
<evidence type="ECO:0000313" key="2">
    <source>
        <dbReference type="Proteomes" id="UP000248917"/>
    </source>
</evidence>
<organism evidence="1 2">
    <name type="scientific">Algoriphagus aquaeductus</name>
    <dbReference type="NCBI Taxonomy" id="475299"/>
    <lineage>
        <taxon>Bacteria</taxon>
        <taxon>Pseudomonadati</taxon>
        <taxon>Bacteroidota</taxon>
        <taxon>Cytophagia</taxon>
        <taxon>Cytophagales</taxon>
        <taxon>Cyclobacteriaceae</taxon>
        <taxon>Algoriphagus</taxon>
    </lineage>
</organism>
<sequence>MFSRKILFLIFSVCFACTPKTDGELKPLFEALIPAYLLEGGNTVWVITESDTASNRTMFGMEICSAEFFKRSLLGKNRMIFDGREAKMTIWNCISTCLSEPKVFRFTEEHFPEGVELVSQSHLDSLQALVDSKVFVDSLKSEAMNKLHFQTRFRFSKPVFFGGGNFALLYYTFFSDNSGYVVMEKKSGKWEEVFREIYTYY</sequence>
<comment type="caution">
    <text evidence="1">The sequence shown here is derived from an EMBL/GenBank/DDBJ whole genome shotgun (WGS) entry which is preliminary data.</text>
</comment>
<dbReference type="Proteomes" id="UP000248917">
    <property type="component" value="Unassembled WGS sequence"/>
</dbReference>